<dbReference type="EMBL" id="CAJNOR010000180">
    <property type="protein sequence ID" value="CAF0830043.1"/>
    <property type="molecule type" value="Genomic_DNA"/>
</dbReference>
<gene>
    <name evidence="2" type="ORF">EDS130_LOCUS15250</name>
    <name evidence="1" type="ORF">XAT740_LOCUS4412</name>
</gene>
<evidence type="ECO:0000313" key="3">
    <source>
        <dbReference type="Proteomes" id="UP000663828"/>
    </source>
</evidence>
<accession>A0A813UQA1</accession>
<evidence type="ECO:0000313" key="2">
    <source>
        <dbReference type="EMBL" id="CAF1008280.1"/>
    </source>
</evidence>
<comment type="caution">
    <text evidence="1">The sequence shown here is derived from an EMBL/GenBank/DDBJ whole genome shotgun (WGS) entry which is preliminary data.</text>
</comment>
<keyword evidence="3" id="KW-1185">Reference proteome</keyword>
<evidence type="ECO:0000313" key="1">
    <source>
        <dbReference type="EMBL" id="CAF0830043.1"/>
    </source>
</evidence>
<protein>
    <submittedName>
        <fullName evidence="1">Uncharacterized protein</fullName>
    </submittedName>
</protein>
<proteinExistence type="predicted"/>
<dbReference type="Proteomes" id="UP000663852">
    <property type="component" value="Unassembled WGS sequence"/>
</dbReference>
<organism evidence="1 3">
    <name type="scientific">Adineta ricciae</name>
    <name type="common">Rotifer</name>
    <dbReference type="NCBI Taxonomy" id="249248"/>
    <lineage>
        <taxon>Eukaryota</taxon>
        <taxon>Metazoa</taxon>
        <taxon>Spiralia</taxon>
        <taxon>Gnathifera</taxon>
        <taxon>Rotifera</taxon>
        <taxon>Eurotatoria</taxon>
        <taxon>Bdelloidea</taxon>
        <taxon>Adinetida</taxon>
        <taxon>Adinetidae</taxon>
        <taxon>Adineta</taxon>
    </lineage>
</organism>
<dbReference type="Proteomes" id="UP000663828">
    <property type="component" value="Unassembled WGS sequence"/>
</dbReference>
<dbReference type="OrthoDB" id="1106148at2759"/>
<dbReference type="EMBL" id="CAJNOJ010000064">
    <property type="protein sequence ID" value="CAF1008280.1"/>
    <property type="molecule type" value="Genomic_DNA"/>
</dbReference>
<sequence>MPHRVGGSSMRCLSSSRAPCPTHAVVAPQPAISAPVGRQPGLFAIADGYHNHDQPAAVTQTTTGPTSQPFYQDSSERYGTDRCNLYQKDVMKCFDEADGDSKRCQGF</sequence>
<name>A0A813UQA1_ADIRI</name>
<dbReference type="AlphaFoldDB" id="A0A813UQA1"/>
<reference evidence="1" key="1">
    <citation type="submission" date="2021-02" db="EMBL/GenBank/DDBJ databases">
        <authorList>
            <person name="Nowell W R."/>
        </authorList>
    </citation>
    <scope>NUCLEOTIDE SEQUENCE</scope>
</reference>